<keyword evidence="2" id="KW-1185">Reference proteome</keyword>
<gene>
    <name evidence="1" type="ORF">DKX38_019089</name>
</gene>
<proteinExistence type="predicted"/>
<organism evidence="1 2">
    <name type="scientific">Salix brachista</name>
    <dbReference type="NCBI Taxonomy" id="2182728"/>
    <lineage>
        <taxon>Eukaryota</taxon>
        <taxon>Viridiplantae</taxon>
        <taxon>Streptophyta</taxon>
        <taxon>Embryophyta</taxon>
        <taxon>Tracheophyta</taxon>
        <taxon>Spermatophyta</taxon>
        <taxon>Magnoliopsida</taxon>
        <taxon>eudicotyledons</taxon>
        <taxon>Gunneridae</taxon>
        <taxon>Pentapetalae</taxon>
        <taxon>rosids</taxon>
        <taxon>fabids</taxon>
        <taxon>Malpighiales</taxon>
        <taxon>Salicaceae</taxon>
        <taxon>Saliceae</taxon>
        <taxon>Salix</taxon>
    </lineage>
</organism>
<comment type="caution">
    <text evidence="1">The sequence shown here is derived from an EMBL/GenBank/DDBJ whole genome shotgun (WGS) entry which is preliminary data.</text>
</comment>
<protein>
    <submittedName>
        <fullName evidence="1">Uncharacterized protein</fullName>
    </submittedName>
</protein>
<dbReference type="AlphaFoldDB" id="A0A5N5KPV5"/>
<sequence>MAYAMDNAVDILLKRFGRQSHSPLDFNWHSVSDKVDFNWHSVSDKVDFLCSLPVYNLTIQFVYVTWLVANL</sequence>
<accession>A0A5N5KPV5</accession>
<reference evidence="2" key="1">
    <citation type="journal article" date="2019" name="Gigascience">
        <title>De novo genome assembly of the endangered Acer yangbiense, a plant species with extremely small populations endemic to Yunnan Province, China.</title>
        <authorList>
            <person name="Yang J."/>
            <person name="Wariss H.M."/>
            <person name="Tao L."/>
            <person name="Zhang R."/>
            <person name="Yun Q."/>
            <person name="Hollingsworth P."/>
            <person name="Dao Z."/>
            <person name="Luo G."/>
            <person name="Guo H."/>
            <person name="Ma Y."/>
            <person name="Sun W."/>
        </authorList>
    </citation>
    <scope>NUCLEOTIDE SEQUENCE [LARGE SCALE GENOMIC DNA]</scope>
    <source>
        <strain evidence="2">cv. br00</strain>
    </source>
</reference>
<name>A0A5N5KPV5_9ROSI</name>
<evidence type="ECO:0000313" key="1">
    <source>
        <dbReference type="EMBL" id="KAB5532419.1"/>
    </source>
</evidence>
<evidence type="ECO:0000313" key="2">
    <source>
        <dbReference type="Proteomes" id="UP000326939"/>
    </source>
</evidence>
<dbReference type="Proteomes" id="UP000326939">
    <property type="component" value="Chromosome 12"/>
</dbReference>
<dbReference type="EMBL" id="VDCV01000012">
    <property type="protein sequence ID" value="KAB5532419.1"/>
    <property type="molecule type" value="Genomic_DNA"/>
</dbReference>